<dbReference type="AlphaFoldDB" id="A0A7R8ZIA3"/>
<sequence>MPPSNGSLLFRVRSPIAGGCQARSSDLGSKDRRSLSSAGELQGYGRKTLHPSPFRRRLKPRGRGGVPAATRRRCGLQGLQKPGSSAQRLFLRTLRGLRAPGPSAISGSTRPLHEAASKGKADIVKLLLQVRNRVIDRHIDLKSSASPPTQAMTVELQGNFVRGLLAWRQRASGLSGGLFRRTSRLMKEKVAHPETAYVMEVREVSRAEVRSSTSSVDEGDRSPRLTNKLCRMKVNQIQMKKTLEETQVTRKECSDEGRSLESLIGRDYMSRDKDNHNQYSYVA</sequence>
<dbReference type="EMBL" id="OB660576">
    <property type="protein sequence ID" value="CAD7225452.1"/>
    <property type="molecule type" value="Genomic_DNA"/>
</dbReference>
<dbReference type="InterPro" id="IPR002110">
    <property type="entry name" value="Ankyrin_rpt"/>
</dbReference>
<accession>A0A7R8ZIA3</accession>
<dbReference type="OrthoDB" id="27073at2759"/>
<protein>
    <submittedName>
        <fullName evidence="2">Uncharacterized protein</fullName>
    </submittedName>
</protein>
<evidence type="ECO:0000256" key="1">
    <source>
        <dbReference type="SAM" id="MobiDB-lite"/>
    </source>
</evidence>
<gene>
    <name evidence="2" type="ORF">CTOB1V02_LOCUS3392</name>
</gene>
<dbReference type="PROSITE" id="PS50297">
    <property type="entry name" value="ANK_REP_REGION"/>
    <property type="match status" value="1"/>
</dbReference>
<dbReference type="InterPro" id="IPR036388">
    <property type="entry name" value="WH-like_DNA-bd_sf"/>
</dbReference>
<dbReference type="PROSITE" id="PS50088">
    <property type="entry name" value="ANK_REPEAT"/>
    <property type="match status" value="1"/>
</dbReference>
<dbReference type="Gene3D" id="1.10.10.10">
    <property type="entry name" value="Winged helix-like DNA-binding domain superfamily/Winged helix DNA-binding domain"/>
    <property type="match status" value="1"/>
</dbReference>
<evidence type="ECO:0000313" key="2">
    <source>
        <dbReference type="EMBL" id="CAD7225452.1"/>
    </source>
</evidence>
<feature type="region of interest" description="Disordered" evidence="1">
    <location>
        <begin position="20"/>
        <end position="82"/>
    </location>
</feature>
<proteinExistence type="predicted"/>
<organism evidence="2">
    <name type="scientific">Cyprideis torosa</name>
    <dbReference type="NCBI Taxonomy" id="163714"/>
    <lineage>
        <taxon>Eukaryota</taxon>
        <taxon>Metazoa</taxon>
        <taxon>Ecdysozoa</taxon>
        <taxon>Arthropoda</taxon>
        <taxon>Crustacea</taxon>
        <taxon>Oligostraca</taxon>
        <taxon>Ostracoda</taxon>
        <taxon>Podocopa</taxon>
        <taxon>Podocopida</taxon>
        <taxon>Cytherocopina</taxon>
        <taxon>Cytheroidea</taxon>
        <taxon>Cytherideidae</taxon>
        <taxon>Cyprideis</taxon>
    </lineage>
</organism>
<name>A0A7R8ZIA3_9CRUS</name>
<reference evidence="2" key="1">
    <citation type="submission" date="2020-11" db="EMBL/GenBank/DDBJ databases">
        <authorList>
            <person name="Tran Van P."/>
        </authorList>
    </citation>
    <scope>NUCLEOTIDE SEQUENCE</scope>
</reference>
<feature type="compositionally biased region" description="Basic residues" evidence="1">
    <location>
        <begin position="47"/>
        <end position="62"/>
    </location>
</feature>